<sequence>MNGNTVDVTIVDHVAFDQDVVVNDVRVAEVFSVTTHPDGLCIVTIAHVKHVVADSDIVASASIGALDLDHIAMIPGSGCAAEIMNVVVFDQDVVDTVEHKTIRPNGVDIASGDADAI</sequence>
<gene>
    <name evidence="1" type="ORF">RUM8411_04337</name>
</gene>
<proteinExistence type="predicted"/>
<evidence type="ECO:0000313" key="1">
    <source>
        <dbReference type="EMBL" id="SLN76075.1"/>
    </source>
</evidence>
<dbReference type="EMBL" id="FWFP01000017">
    <property type="protein sequence ID" value="SLN76075.1"/>
    <property type="molecule type" value="Genomic_DNA"/>
</dbReference>
<evidence type="ECO:0000313" key="2">
    <source>
        <dbReference type="Proteomes" id="UP000193778"/>
    </source>
</evidence>
<accession>A0A1X7ACB2</accession>
<protein>
    <submittedName>
        <fullName evidence="1">Uncharacterized protein</fullName>
    </submittedName>
</protein>
<reference evidence="2" key="1">
    <citation type="submission" date="2017-03" db="EMBL/GenBank/DDBJ databases">
        <authorList>
            <person name="Rodrigo-Torres L."/>
            <person name="Arahal R.D."/>
            <person name="Lucena T."/>
        </authorList>
    </citation>
    <scope>NUCLEOTIDE SEQUENCE [LARGE SCALE GENOMIC DNA]</scope>
    <source>
        <strain evidence="2">CECT 8411</strain>
    </source>
</reference>
<dbReference type="Proteomes" id="UP000193778">
    <property type="component" value="Unassembled WGS sequence"/>
</dbReference>
<dbReference type="AlphaFoldDB" id="A0A1X7ACB2"/>
<organism evidence="1 2">
    <name type="scientific">Ruegeria meonggei</name>
    <dbReference type="NCBI Taxonomy" id="1446476"/>
    <lineage>
        <taxon>Bacteria</taxon>
        <taxon>Pseudomonadati</taxon>
        <taxon>Pseudomonadota</taxon>
        <taxon>Alphaproteobacteria</taxon>
        <taxon>Rhodobacterales</taxon>
        <taxon>Roseobacteraceae</taxon>
        <taxon>Ruegeria</taxon>
    </lineage>
</organism>
<keyword evidence="2" id="KW-1185">Reference proteome</keyword>
<name>A0A1X7ACB2_9RHOB</name>